<accession>A0A4S8MN60</accession>
<keyword evidence="2" id="KW-1185">Reference proteome</keyword>
<gene>
    <name evidence="1" type="ORF">K435DRAFT_835440</name>
</gene>
<evidence type="ECO:0000313" key="2">
    <source>
        <dbReference type="Proteomes" id="UP000297245"/>
    </source>
</evidence>
<protein>
    <recommendedName>
        <fullName evidence="3">Protein kinase domain-containing protein</fullName>
    </recommendedName>
</protein>
<proteinExistence type="predicted"/>
<dbReference type="EMBL" id="ML179057">
    <property type="protein sequence ID" value="THV04335.1"/>
    <property type="molecule type" value="Genomic_DNA"/>
</dbReference>
<dbReference type="AlphaFoldDB" id="A0A4S8MN60"/>
<dbReference type="OrthoDB" id="3006800at2759"/>
<organism evidence="1 2">
    <name type="scientific">Dendrothele bispora (strain CBS 962.96)</name>
    <dbReference type="NCBI Taxonomy" id="1314807"/>
    <lineage>
        <taxon>Eukaryota</taxon>
        <taxon>Fungi</taxon>
        <taxon>Dikarya</taxon>
        <taxon>Basidiomycota</taxon>
        <taxon>Agaricomycotina</taxon>
        <taxon>Agaricomycetes</taxon>
        <taxon>Agaricomycetidae</taxon>
        <taxon>Agaricales</taxon>
        <taxon>Agaricales incertae sedis</taxon>
        <taxon>Dendrothele</taxon>
    </lineage>
</organism>
<name>A0A4S8MN60_DENBC</name>
<evidence type="ECO:0000313" key="1">
    <source>
        <dbReference type="EMBL" id="THV04335.1"/>
    </source>
</evidence>
<evidence type="ECO:0008006" key="3">
    <source>
        <dbReference type="Google" id="ProtNLM"/>
    </source>
</evidence>
<sequence>MSKSNFFENTSHSSFEGSRIINTADHRIYVAGDHITQIIDSQNQIVSSGARGESTFDQYHNFRRCDIRLLRELSTSEINEEMTLWWDRNPTRKKLKYTRTAHSVSLFGVASNYSHCVAMHYSGRDAYAAWERDLLRYSNRHPNVVHLFGLSSQKSNPALVFCDDVVPLRKIWEKCSSIVKCYLRVNFILEKLSCVVLRIWQDGNFQKLWEAIHLQMKVISQEAMGKLIPEELSPYFSFIEPEEPEKLLPFDLFHDETRTLEYLWDIRKKDSPSQQIITSSPLDILNFTSNFRSTSGKKGTVLEHGWTQFHYNVTNWGRNFFSDVDLPQTLGKKLVSAWLCQGMFVANATGSDELRLEQDGELPLFLDMVNQDLCLESGSTKVSWGEYAENYYFWSYDPVGSSQISQRVCDLIGLPKYKMEIYSLGSSYFSYQFQAIQQVQKLFGYDPLTQDFAEACGLPLIEVVPHSEDPGNSQEELDSWHIIHGDLDEVSSSDSESIHNDTSAQPQEIWFPMPRLRQEMNLTVSELLNYQDLDASEQESCSQGWSDLGSETSKFDSPPEIPIQYFEPTPWLEGYLIGNDGLSKSCRGVRPVTCTRCGIRFGNHNSGWGSTVLKVEQGSATIASSKLQEYYRIIGDNTANQREVNLPE</sequence>
<reference evidence="1 2" key="1">
    <citation type="journal article" date="2019" name="Nat. Ecol. Evol.">
        <title>Megaphylogeny resolves global patterns of mushroom evolution.</title>
        <authorList>
            <person name="Varga T."/>
            <person name="Krizsan K."/>
            <person name="Foldi C."/>
            <person name="Dima B."/>
            <person name="Sanchez-Garcia M."/>
            <person name="Sanchez-Ramirez S."/>
            <person name="Szollosi G.J."/>
            <person name="Szarkandi J.G."/>
            <person name="Papp V."/>
            <person name="Albert L."/>
            <person name="Andreopoulos W."/>
            <person name="Angelini C."/>
            <person name="Antonin V."/>
            <person name="Barry K.W."/>
            <person name="Bougher N.L."/>
            <person name="Buchanan P."/>
            <person name="Buyck B."/>
            <person name="Bense V."/>
            <person name="Catcheside P."/>
            <person name="Chovatia M."/>
            <person name="Cooper J."/>
            <person name="Damon W."/>
            <person name="Desjardin D."/>
            <person name="Finy P."/>
            <person name="Geml J."/>
            <person name="Haridas S."/>
            <person name="Hughes K."/>
            <person name="Justo A."/>
            <person name="Karasinski D."/>
            <person name="Kautmanova I."/>
            <person name="Kiss B."/>
            <person name="Kocsube S."/>
            <person name="Kotiranta H."/>
            <person name="LaButti K.M."/>
            <person name="Lechner B.E."/>
            <person name="Liimatainen K."/>
            <person name="Lipzen A."/>
            <person name="Lukacs Z."/>
            <person name="Mihaltcheva S."/>
            <person name="Morgado L.N."/>
            <person name="Niskanen T."/>
            <person name="Noordeloos M.E."/>
            <person name="Ohm R.A."/>
            <person name="Ortiz-Santana B."/>
            <person name="Ovrebo C."/>
            <person name="Racz N."/>
            <person name="Riley R."/>
            <person name="Savchenko A."/>
            <person name="Shiryaev A."/>
            <person name="Soop K."/>
            <person name="Spirin V."/>
            <person name="Szebenyi C."/>
            <person name="Tomsovsky M."/>
            <person name="Tulloss R.E."/>
            <person name="Uehling J."/>
            <person name="Grigoriev I.V."/>
            <person name="Vagvolgyi C."/>
            <person name="Papp T."/>
            <person name="Martin F.M."/>
            <person name="Miettinen O."/>
            <person name="Hibbett D.S."/>
            <person name="Nagy L.G."/>
        </authorList>
    </citation>
    <scope>NUCLEOTIDE SEQUENCE [LARGE SCALE GENOMIC DNA]</scope>
    <source>
        <strain evidence="1 2">CBS 962.96</strain>
    </source>
</reference>
<dbReference type="Proteomes" id="UP000297245">
    <property type="component" value="Unassembled WGS sequence"/>
</dbReference>